<reference evidence="3" key="1">
    <citation type="submission" date="2018-05" db="EMBL/GenBank/DDBJ databases">
        <authorList>
            <person name="Lanie J.A."/>
            <person name="Ng W.-L."/>
            <person name="Kazmierczak K.M."/>
            <person name="Andrzejewski T.M."/>
            <person name="Davidsen T.M."/>
            <person name="Wayne K.J."/>
            <person name="Tettelin H."/>
            <person name="Glass J.I."/>
            <person name="Rusch D."/>
            <person name="Podicherti R."/>
            <person name="Tsui H.-C.T."/>
            <person name="Winkler M.E."/>
        </authorList>
    </citation>
    <scope>NUCLEOTIDE SEQUENCE</scope>
</reference>
<protein>
    <recommendedName>
        <fullName evidence="4">Glycosyl transferase family 1 domain-containing protein</fullName>
    </recommendedName>
</protein>
<sequence>MLAENPKDQLQGKRVALVHDWLNGMRGGEKCLEVLCEMFPDATLFTLIHEKGRLSKTIEQMQIQTSFIQKLPFGLSHYRHYLPIMPKAIECFDFSSFDLVISTSHCVAKGAIPGPETFHISYVHAPMRYVWDAFDTYFRRAQTRPWIRWAAMLARPYLRHWDQRSSNRVHRFLCNSVNTQKKIEQYYGRESQVIHPPVDLNRFTPGGVKKDFYLMIGAFAPNKRVDLAIRVFNGLKLHLKIVGRGQDEAYCRSIAGETISFLGECNDDQILRLYQEARAFVFPGEDDFGITPLEAQACATPVIAYAAGGALETVNEQTGIFFHQQTEDALSQTVEEMETRHSSFQREEFQKNTSRFSRKCYREEIAKTIIASYEDWSIQRKRD</sequence>
<proteinExistence type="predicted"/>
<dbReference type="PANTHER" id="PTHR45947:SF3">
    <property type="entry name" value="SULFOQUINOVOSYL TRANSFERASE SQD2"/>
    <property type="match status" value="1"/>
</dbReference>
<dbReference type="Pfam" id="PF13439">
    <property type="entry name" value="Glyco_transf_4"/>
    <property type="match status" value="1"/>
</dbReference>
<dbReference type="AlphaFoldDB" id="A0A382CVN6"/>
<evidence type="ECO:0000259" key="1">
    <source>
        <dbReference type="Pfam" id="PF00534"/>
    </source>
</evidence>
<dbReference type="InterPro" id="IPR050194">
    <property type="entry name" value="Glycosyltransferase_grp1"/>
</dbReference>
<dbReference type="SUPFAM" id="SSF53756">
    <property type="entry name" value="UDP-Glycosyltransferase/glycogen phosphorylase"/>
    <property type="match status" value="1"/>
</dbReference>
<feature type="domain" description="Glycosyltransferase subfamily 4-like N-terminal" evidence="2">
    <location>
        <begin position="62"/>
        <end position="202"/>
    </location>
</feature>
<accession>A0A382CVN6</accession>
<name>A0A382CVN6_9ZZZZ</name>
<dbReference type="EMBL" id="UINC01036236">
    <property type="protein sequence ID" value="SVB29884.1"/>
    <property type="molecule type" value="Genomic_DNA"/>
</dbReference>
<dbReference type="Pfam" id="PF00534">
    <property type="entry name" value="Glycos_transf_1"/>
    <property type="match status" value="1"/>
</dbReference>
<evidence type="ECO:0000313" key="3">
    <source>
        <dbReference type="EMBL" id="SVB29884.1"/>
    </source>
</evidence>
<dbReference type="GO" id="GO:0016757">
    <property type="term" value="F:glycosyltransferase activity"/>
    <property type="evidence" value="ECO:0007669"/>
    <property type="project" value="InterPro"/>
</dbReference>
<gene>
    <name evidence="3" type="ORF">METZ01_LOCUS182738</name>
</gene>
<dbReference type="Gene3D" id="3.40.50.2000">
    <property type="entry name" value="Glycogen Phosphorylase B"/>
    <property type="match status" value="2"/>
</dbReference>
<dbReference type="InterPro" id="IPR001296">
    <property type="entry name" value="Glyco_trans_1"/>
</dbReference>
<organism evidence="3">
    <name type="scientific">marine metagenome</name>
    <dbReference type="NCBI Taxonomy" id="408172"/>
    <lineage>
        <taxon>unclassified sequences</taxon>
        <taxon>metagenomes</taxon>
        <taxon>ecological metagenomes</taxon>
    </lineage>
</organism>
<dbReference type="PANTHER" id="PTHR45947">
    <property type="entry name" value="SULFOQUINOVOSYL TRANSFERASE SQD2"/>
    <property type="match status" value="1"/>
</dbReference>
<dbReference type="InterPro" id="IPR028098">
    <property type="entry name" value="Glyco_trans_4-like_N"/>
</dbReference>
<feature type="domain" description="Glycosyl transferase family 1" evidence="1">
    <location>
        <begin position="209"/>
        <end position="352"/>
    </location>
</feature>
<evidence type="ECO:0000259" key="2">
    <source>
        <dbReference type="Pfam" id="PF13439"/>
    </source>
</evidence>
<evidence type="ECO:0008006" key="4">
    <source>
        <dbReference type="Google" id="ProtNLM"/>
    </source>
</evidence>